<evidence type="ECO:0000313" key="1">
    <source>
        <dbReference type="EMBL" id="RNL97713.1"/>
    </source>
</evidence>
<accession>A0ABX9WD39</accession>
<dbReference type="EMBL" id="RJLN01000051">
    <property type="protein sequence ID" value="RNL97713.1"/>
    <property type="molecule type" value="Genomic_DNA"/>
</dbReference>
<evidence type="ECO:0000313" key="2">
    <source>
        <dbReference type="Proteomes" id="UP000280698"/>
    </source>
</evidence>
<protein>
    <submittedName>
        <fullName evidence="1">Uncharacterized protein</fullName>
    </submittedName>
</protein>
<reference evidence="1 2" key="1">
    <citation type="submission" date="2018-11" db="EMBL/GenBank/DDBJ databases">
        <title>Micromonospora sp. PPF5-17, a new actinomycetes isolated from a hot spring soil.</title>
        <authorList>
            <person name="Thawai C."/>
        </authorList>
    </citation>
    <scope>NUCLEOTIDE SEQUENCE [LARGE SCALE GENOMIC DNA]</scope>
    <source>
        <strain evidence="1 2">PPF5-17</strain>
    </source>
</reference>
<name>A0ABX9WD39_9ACTN</name>
<gene>
    <name evidence="1" type="ORF">EFE23_18030</name>
</gene>
<proteinExistence type="predicted"/>
<dbReference type="Proteomes" id="UP000280698">
    <property type="component" value="Unassembled WGS sequence"/>
</dbReference>
<keyword evidence="2" id="KW-1185">Reference proteome</keyword>
<sequence>MGADARRAAGRTIEFVRSLAERQYGRVWVPDFLEMTPDVQGFVVFHDGGLVLVYAVVSQADPARWFFQMVCAPGVDVPDIPGAMTWANIRNRQADAGRYYCVVKTDQSACHVVFMIDLWSGLLDEVTAPRAQPARDLLDGSLAVCVDNATAGYRHLVSYLPARQFAPTEADAWTLFACTQD</sequence>
<organism evidence="1 2">
    <name type="scientific">Micromonospora solifontis</name>
    <dbReference type="NCBI Taxonomy" id="2487138"/>
    <lineage>
        <taxon>Bacteria</taxon>
        <taxon>Bacillati</taxon>
        <taxon>Actinomycetota</taxon>
        <taxon>Actinomycetes</taxon>
        <taxon>Micromonosporales</taxon>
        <taxon>Micromonosporaceae</taxon>
        <taxon>Micromonospora</taxon>
    </lineage>
</organism>
<comment type="caution">
    <text evidence="1">The sequence shown here is derived from an EMBL/GenBank/DDBJ whole genome shotgun (WGS) entry which is preliminary data.</text>
</comment>